<evidence type="ECO:0000256" key="2">
    <source>
        <dbReference type="ARBA" id="ARBA00007935"/>
    </source>
</evidence>
<feature type="transmembrane region" description="Helical" evidence="8">
    <location>
        <begin position="330"/>
        <end position="351"/>
    </location>
</feature>
<dbReference type="InterPro" id="IPR000522">
    <property type="entry name" value="ABC_transptr_permease_BtuC"/>
</dbReference>
<keyword evidence="5 8" id="KW-0812">Transmembrane</keyword>
<dbReference type="GO" id="GO:0022857">
    <property type="term" value="F:transmembrane transporter activity"/>
    <property type="evidence" value="ECO:0007669"/>
    <property type="project" value="InterPro"/>
</dbReference>
<dbReference type="Pfam" id="PF01032">
    <property type="entry name" value="FecCD"/>
    <property type="match status" value="1"/>
</dbReference>
<evidence type="ECO:0000256" key="3">
    <source>
        <dbReference type="ARBA" id="ARBA00022448"/>
    </source>
</evidence>
<evidence type="ECO:0000256" key="1">
    <source>
        <dbReference type="ARBA" id="ARBA00004651"/>
    </source>
</evidence>
<evidence type="ECO:0000256" key="7">
    <source>
        <dbReference type="ARBA" id="ARBA00023136"/>
    </source>
</evidence>
<dbReference type="AlphaFoldDB" id="A0A3E0WTR4"/>
<feature type="transmembrane region" description="Helical" evidence="8">
    <location>
        <begin position="169"/>
        <end position="194"/>
    </location>
</feature>
<keyword evidence="3" id="KW-0813">Transport</keyword>
<accession>A0A3E0WTR4</accession>
<feature type="transmembrane region" description="Helical" evidence="8">
    <location>
        <begin position="214"/>
        <end position="233"/>
    </location>
</feature>
<keyword evidence="6 8" id="KW-1133">Transmembrane helix</keyword>
<keyword evidence="10" id="KW-1185">Reference proteome</keyword>
<sequence>MSSETASKPFAQSPLNRRALTLPVLLALLALTGIAGLGYGAMSIPPERVIAVLAHSVGLSHNGGFSEQEAAVILHIRLPRLILGMLVGAALAVAGAAMQGLFRNPLADPGLIGVSAGAALGAVAVIVLGVPPTLGSHTSTLLIPLAAFVGGAIATVVVYRLASLGGRTLVATMLLAGIAVNAIAGAGTGVLVYLADDAELRSVTFWNMGSLGGATGSSVLLIAPLILAPVLLLTRYARVLNAFLLGESEAGHLGVDIERSKRRIVALTALAVGAAVALTGIIGFVGLVVPHLLRMMIGPDHRLLLPASALLGACLLPAADIAARTLVAPAELPIGIVTALAGGPFFLWLLLRNRQHGGSF</sequence>
<protein>
    <submittedName>
        <fullName evidence="9">Heme ABC transporter permease</fullName>
    </submittedName>
</protein>
<feature type="transmembrane region" description="Helical" evidence="8">
    <location>
        <begin position="264"/>
        <end position="291"/>
    </location>
</feature>
<evidence type="ECO:0000256" key="5">
    <source>
        <dbReference type="ARBA" id="ARBA00022692"/>
    </source>
</evidence>
<evidence type="ECO:0000256" key="6">
    <source>
        <dbReference type="ARBA" id="ARBA00022989"/>
    </source>
</evidence>
<keyword evidence="4" id="KW-1003">Cell membrane</keyword>
<dbReference type="GO" id="GO:0005886">
    <property type="term" value="C:plasma membrane"/>
    <property type="evidence" value="ECO:0007669"/>
    <property type="project" value="UniProtKB-SubCell"/>
</dbReference>
<dbReference type="Proteomes" id="UP000256763">
    <property type="component" value="Unassembled WGS sequence"/>
</dbReference>
<feature type="transmembrane region" description="Helical" evidence="8">
    <location>
        <begin position="142"/>
        <end position="162"/>
    </location>
</feature>
<organism evidence="9 10">
    <name type="scientific">Alkalilimnicola ehrlichii</name>
    <dbReference type="NCBI Taxonomy" id="351052"/>
    <lineage>
        <taxon>Bacteria</taxon>
        <taxon>Pseudomonadati</taxon>
        <taxon>Pseudomonadota</taxon>
        <taxon>Gammaproteobacteria</taxon>
        <taxon>Chromatiales</taxon>
        <taxon>Ectothiorhodospiraceae</taxon>
        <taxon>Alkalilimnicola</taxon>
    </lineage>
</organism>
<dbReference type="Gene3D" id="1.10.3470.10">
    <property type="entry name" value="ABC transporter involved in vitamin B12 uptake, BtuC"/>
    <property type="match status" value="1"/>
</dbReference>
<comment type="caution">
    <text evidence="9">The sequence shown here is derived from an EMBL/GenBank/DDBJ whole genome shotgun (WGS) entry which is preliminary data.</text>
</comment>
<dbReference type="PANTHER" id="PTHR30472:SF25">
    <property type="entry name" value="ABC TRANSPORTER PERMEASE PROTEIN MJ0876-RELATED"/>
    <property type="match status" value="1"/>
</dbReference>
<feature type="transmembrane region" description="Helical" evidence="8">
    <location>
        <begin position="81"/>
        <end position="98"/>
    </location>
</feature>
<evidence type="ECO:0000313" key="9">
    <source>
        <dbReference type="EMBL" id="RFA35366.1"/>
    </source>
</evidence>
<keyword evidence="7 8" id="KW-0472">Membrane</keyword>
<evidence type="ECO:0000256" key="8">
    <source>
        <dbReference type="SAM" id="Phobius"/>
    </source>
</evidence>
<evidence type="ECO:0000313" key="10">
    <source>
        <dbReference type="Proteomes" id="UP000256763"/>
    </source>
</evidence>
<dbReference type="RefSeq" id="WP_116303087.1">
    <property type="nucleotide sequence ID" value="NZ_NFZV01000017.1"/>
</dbReference>
<comment type="subcellular location">
    <subcellularLocation>
        <location evidence="1">Cell membrane</location>
        <topology evidence="1">Multi-pass membrane protein</topology>
    </subcellularLocation>
</comment>
<dbReference type="PANTHER" id="PTHR30472">
    <property type="entry name" value="FERRIC ENTEROBACTIN TRANSPORT SYSTEM PERMEASE PROTEIN"/>
    <property type="match status" value="1"/>
</dbReference>
<feature type="transmembrane region" description="Helical" evidence="8">
    <location>
        <begin position="110"/>
        <end position="130"/>
    </location>
</feature>
<evidence type="ECO:0000256" key="4">
    <source>
        <dbReference type="ARBA" id="ARBA00022475"/>
    </source>
</evidence>
<dbReference type="InterPro" id="IPR037294">
    <property type="entry name" value="ABC_BtuC-like"/>
</dbReference>
<comment type="similarity">
    <text evidence="2">Belongs to the binding-protein-dependent transport system permease family. FecCD subfamily.</text>
</comment>
<dbReference type="EMBL" id="NFZW01000012">
    <property type="protein sequence ID" value="RFA35366.1"/>
    <property type="molecule type" value="Genomic_DNA"/>
</dbReference>
<feature type="transmembrane region" description="Helical" evidence="8">
    <location>
        <begin position="20"/>
        <end position="42"/>
    </location>
</feature>
<dbReference type="FunFam" id="1.10.3470.10:FF:000001">
    <property type="entry name" value="Vitamin B12 ABC transporter permease BtuC"/>
    <property type="match status" value="1"/>
</dbReference>
<reference evidence="10" key="1">
    <citation type="submission" date="2017-05" db="EMBL/GenBank/DDBJ databases">
        <authorList>
            <person name="Sharma S."/>
            <person name="Sidhu C."/>
            <person name="Pinnaka A.K."/>
        </authorList>
    </citation>
    <scope>NUCLEOTIDE SEQUENCE [LARGE SCALE GENOMIC DNA]</scope>
    <source>
        <strain evidence="10">AK93</strain>
    </source>
</reference>
<dbReference type="OrthoDB" id="9055647at2"/>
<gene>
    <name evidence="9" type="ORF">CAL65_12855</name>
</gene>
<dbReference type="SUPFAM" id="SSF81345">
    <property type="entry name" value="ABC transporter involved in vitamin B12 uptake, BtuC"/>
    <property type="match status" value="1"/>
</dbReference>
<name>A0A3E0WTR4_9GAMM</name>
<proteinExistence type="inferred from homology"/>
<dbReference type="GO" id="GO:0033214">
    <property type="term" value="P:siderophore-iron import into cell"/>
    <property type="evidence" value="ECO:0007669"/>
    <property type="project" value="TreeGrafter"/>
</dbReference>
<dbReference type="CDD" id="cd06550">
    <property type="entry name" value="TM_ABC_iron-siderophores_like"/>
    <property type="match status" value="1"/>
</dbReference>